<dbReference type="EMBL" id="JAUEPR010000005">
    <property type="protein sequence ID" value="KAK0485182.1"/>
    <property type="molecule type" value="Genomic_DNA"/>
</dbReference>
<evidence type="ECO:0000313" key="6">
    <source>
        <dbReference type="Proteomes" id="UP001175227"/>
    </source>
</evidence>
<accession>A0AA39PJ04</accession>
<keyword evidence="6" id="KW-1185">Reference proteome</keyword>
<comment type="caution">
    <text evidence="5">The sequence shown here is derived from an EMBL/GenBank/DDBJ whole genome shotgun (WGS) entry which is preliminary data.</text>
</comment>
<dbReference type="InterPro" id="IPR043129">
    <property type="entry name" value="ATPase_NBD"/>
</dbReference>
<dbReference type="GO" id="GO:0008776">
    <property type="term" value="F:acetate kinase activity"/>
    <property type="evidence" value="ECO:0007669"/>
    <property type="project" value="TreeGrafter"/>
</dbReference>
<feature type="non-terminal residue" evidence="5">
    <location>
        <position position="1"/>
    </location>
</feature>
<evidence type="ECO:0000256" key="4">
    <source>
        <dbReference type="ARBA" id="ARBA00022840"/>
    </source>
</evidence>
<keyword evidence="3" id="KW-0418">Kinase</keyword>
<dbReference type="GO" id="GO:0006083">
    <property type="term" value="P:acetate metabolic process"/>
    <property type="evidence" value="ECO:0007669"/>
    <property type="project" value="TreeGrafter"/>
</dbReference>
<dbReference type="GO" id="GO:0005524">
    <property type="term" value="F:ATP binding"/>
    <property type="evidence" value="ECO:0007669"/>
    <property type="project" value="UniProtKB-KW"/>
</dbReference>
<dbReference type="SUPFAM" id="SSF53067">
    <property type="entry name" value="Actin-like ATPase domain"/>
    <property type="match status" value="2"/>
</dbReference>
<dbReference type="PANTHER" id="PTHR21060">
    <property type="entry name" value="ACETATE KINASE"/>
    <property type="match status" value="1"/>
</dbReference>
<dbReference type="InterPro" id="IPR023865">
    <property type="entry name" value="Aliphatic_acid_kinase_CS"/>
</dbReference>
<proteinExistence type="predicted"/>
<dbReference type="Gene3D" id="3.30.420.40">
    <property type="match status" value="2"/>
</dbReference>
<evidence type="ECO:0000313" key="5">
    <source>
        <dbReference type="EMBL" id="KAK0485182.1"/>
    </source>
</evidence>
<dbReference type="AlphaFoldDB" id="A0AA39PJ04"/>
<sequence>HNGAALAVIKSCTSVLPNANSIAFFDTAFHRSIPPYIAGYAIDQTIAKNKKIRISQSQLYAEVSLWLPSSALNLIILHLGSGASVYAVKEGCSYDTSMGLTPLNGLPGAARSGSIDPSLIFHYTNKAGRISHDPKVATQLHITQTEDILNSKSGWKSLTETTDFGLMTRRANEGSFVDRMVFDLFKDRVLNYLGSYHLKLDGKVDALLFSGGIGERSVELRRATGARLECLGYSGAGSANKDADHKEGVVIDVSRGHPGPEIKRILICRTDEQVRIFFQVHFTQLKRLYISKWQDMCAK</sequence>
<dbReference type="PANTHER" id="PTHR21060:SF15">
    <property type="entry name" value="ACETATE KINASE-RELATED"/>
    <property type="match status" value="1"/>
</dbReference>
<dbReference type="Proteomes" id="UP001175227">
    <property type="component" value="Unassembled WGS sequence"/>
</dbReference>
<name>A0AA39PJ04_9AGAR</name>
<evidence type="ECO:0000256" key="3">
    <source>
        <dbReference type="ARBA" id="ARBA00022777"/>
    </source>
</evidence>
<dbReference type="PRINTS" id="PR00471">
    <property type="entry name" value="ACETATEKNASE"/>
</dbReference>
<keyword evidence="4" id="KW-0067">ATP-binding</keyword>
<protein>
    <submittedName>
        <fullName evidence="5">Acetokinase family-domain-containing protein</fullName>
    </submittedName>
</protein>
<organism evidence="5 6">
    <name type="scientific">Armillaria novae-zelandiae</name>
    <dbReference type="NCBI Taxonomy" id="153914"/>
    <lineage>
        <taxon>Eukaryota</taxon>
        <taxon>Fungi</taxon>
        <taxon>Dikarya</taxon>
        <taxon>Basidiomycota</taxon>
        <taxon>Agaricomycotina</taxon>
        <taxon>Agaricomycetes</taxon>
        <taxon>Agaricomycetidae</taxon>
        <taxon>Agaricales</taxon>
        <taxon>Marasmiineae</taxon>
        <taxon>Physalacriaceae</taxon>
        <taxon>Armillaria</taxon>
    </lineage>
</organism>
<dbReference type="Pfam" id="PF00871">
    <property type="entry name" value="Acetate_kinase"/>
    <property type="match status" value="1"/>
</dbReference>
<keyword evidence="2" id="KW-0547">Nucleotide-binding</keyword>
<reference evidence="5" key="1">
    <citation type="submission" date="2023-06" db="EMBL/GenBank/DDBJ databases">
        <authorList>
            <consortium name="Lawrence Berkeley National Laboratory"/>
            <person name="Ahrendt S."/>
            <person name="Sahu N."/>
            <person name="Indic B."/>
            <person name="Wong-Bajracharya J."/>
            <person name="Merenyi Z."/>
            <person name="Ke H.-M."/>
            <person name="Monk M."/>
            <person name="Kocsube S."/>
            <person name="Drula E."/>
            <person name="Lipzen A."/>
            <person name="Balint B."/>
            <person name="Henrissat B."/>
            <person name="Andreopoulos B."/>
            <person name="Martin F.M."/>
            <person name="Harder C.B."/>
            <person name="Rigling D."/>
            <person name="Ford K.L."/>
            <person name="Foster G.D."/>
            <person name="Pangilinan J."/>
            <person name="Papanicolaou A."/>
            <person name="Barry K."/>
            <person name="LaButti K."/>
            <person name="Viragh M."/>
            <person name="Koriabine M."/>
            <person name="Yan M."/>
            <person name="Riley R."/>
            <person name="Champramary S."/>
            <person name="Plett K.L."/>
            <person name="Tsai I.J."/>
            <person name="Slot J."/>
            <person name="Sipos G."/>
            <person name="Plett J."/>
            <person name="Nagy L.G."/>
            <person name="Grigoriev I.V."/>
        </authorList>
    </citation>
    <scope>NUCLEOTIDE SEQUENCE</scope>
    <source>
        <strain evidence="5">ICMP 16352</strain>
    </source>
</reference>
<evidence type="ECO:0000256" key="1">
    <source>
        <dbReference type="ARBA" id="ARBA00022679"/>
    </source>
</evidence>
<keyword evidence="1" id="KW-0808">Transferase</keyword>
<gene>
    <name evidence="5" type="ORF">IW261DRAFT_1670205</name>
</gene>
<dbReference type="PROSITE" id="PS01076">
    <property type="entry name" value="ACETATE_KINASE_2"/>
    <property type="match status" value="1"/>
</dbReference>
<dbReference type="InterPro" id="IPR000890">
    <property type="entry name" value="Aliphatic_acid_kin_short-chain"/>
</dbReference>
<evidence type="ECO:0000256" key="2">
    <source>
        <dbReference type="ARBA" id="ARBA00022741"/>
    </source>
</evidence>